<dbReference type="Proteomes" id="UP000217257">
    <property type="component" value="Chromosome"/>
</dbReference>
<evidence type="ECO:0000259" key="7">
    <source>
        <dbReference type="PROSITE" id="PS51820"/>
    </source>
</evidence>
<dbReference type="PANTHER" id="PTHR31137">
    <property type="entry name" value="PROTEIN PSIB-RELATED-RELATED"/>
    <property type="match status" value="1"/>
</dbReference>
<keyword evidence="5" id="KW-0325">Glycoprotein</keyword>
<proteinExistence type="inferred from homology"/>
<comment type="similarity">
    <text evidence="1">Belongs to the prespore-cell-inducing factor family.</text>
</comment>
<dbReference type="InterPro" id="IPR037524">
    <property type="entry name" value="PA14/GLEYA"/>
</dbReference>
<name>A0A250JHF5_9BACT</name>
<keyword evidence="3" id="KW-0677">Repeat</keyword>
<keyword evidence="8" id="KW-0449">Lipoprotein</keyword>
<evidence type="ECO:0000256" key="5">
    <source>
        <dbReference type="ARBA" id="ARBA00023180"/>
    </source>
</evidence>
<sequence length="590" mass="62370">MMNTPIRSRFVGLALASLVLSLTACPGVVVDPSDPDAGTPPTNCDGGSSCPIDPGPGGRCGDGRKTGNEVCDDGNTASNDGCASNCGAVEPGYACENPGTACVWVGLCGDGKVEELEVCDDGNSSAGDGCSADCRTVEAGWNCPLSGGRCQAAKCGDLIIAGDEECEDGNTTEKDGCNKVCRLEDGYKCDTIGKPCTPTVCGDKIREGTEQCDDGNNDMGDGCSPLCVREPDCDREGVCKAVCGDGVILPGSGEACDDGNTRSNDGCSAECKLEPGFICTVIKSTPPNKVEIPFVFRDFRGWNHAANASLGLPKGHEDFENVNGDDKGIVGPLYSLLGSDGKPVYARSGPVGTTHGKEAFDQWYRDQPKEKNINKTVVKVLSLPRQSGGTYELDDGDFFELDGLGWVALGSNYERTTNNHNFSFTSEARYWFEYKETEVLSFRGDDDVFVYINGRLALDLGGVHGPQSGSITLKDVAGVNQLNLKKGRIYEAVVFQAERHTTGSNYKLTLSNFETTSTNCEATCGNGVVDKGEECDDKIFAGGYNQCARGCVWGPRCGDKIVQKDQGESCDDGNKTSGDGCSATCKIELN</sequence>
<dbReference type="EMBL" id="CP022098">
    <property type="protein sequence ID" value="ATB43050.1"/>
    <property type="molecule type" value="Genomic_DNA"/>
</dbReference>
<dbReference type="Pfam" id="PF13948">
    <property type="entry name" value="DUF4215"/>
    <property type="match status" value="6"/>
</dbReference>
<feature type="chain" id="PRO_5012829205" evidence="6">
    <location>
        <begin position="27"/>
        <end position="590"/>
    </location>
</feature>
<dbReference type="InterPro" id="IPR011874">
    <property type="entry name" value="Fibro_Slime"/>
</dbReference>
<feature type="signal peptide" evidence="6">
    <location>
        <begin position="1"/>
        <end position="26"/>
    </location>
</feature>
<evidence type="ECO:0000256" key="4">
    <source>
        <dbReference type="ARBA" id="ARBA00023157"/>
    </source>
</evidence>
<evidence type="ECO:0000256" key="1">
    <source>
        <dbReference type="ARBA" id="ARBA00008709"/>
    </source>
</evidence>
<accession>A0A250JHF5</accession>
<dbReference type="InterPro" id="IPR011936">
    <property type="entry name" value="Myxo_disulph_rpt"/>
</dbReference>
<dbReference type="RefSeq" id="WP_095990520.1">
    <property type="nucleotide sequence ID" value="NZ_CP022098.1"/>
</dbReference>
<dbReference type="Pfam" id="PF07691">
    <property type="entry name" value="PA14"/>
    <property type="match status" value="1"/>
</dbReference>
<reference evidence="8 9" key="1">
    <citation type="submission" date="2017-06" db="EMBL/GenBank/DDBJ databases">
        <title>Sequencing and comparative analysis of myxobacterial genomes.</title>
        <authorList>
            <person name="Rupp O."/>
            <person name="Goesmann A."/>
            <person name="Sogaard-Andersen L."/>
        </authorList>
    </citation>
    <scope>NUCLEOTIDE SEQUENCE [LARGE SCALE GENOMIC DNA]</scope>
    <source>
        <strain evidence="8 9">DSM 52655</strain>
    </source>
</reference>
<dbReference type="NCBIfam" id="TIGR02148">
    <property type="entry name" value="Fibro_Slime"/>
    <property type="match status" value="1"/>
</dbReference>
<dbReference type="NCBIfam" id="TIGR02232">
    <property type="entry name" value="myxo_disulf_rpt"/>
    <property type="match status" value="6"/>
</dbReference>
<organism evidence="8 9">
    <name type="scientific">Cystobacter fuscus</name>
    <dbReference type="NCBI Taxonomy" id="43"/>
    <lineage>
        <taxon>Bacteria</taxon>
        <taxon>Pseudomonadati</taxon>
        <taxon>Myxococcota</taxon>
        <taxon>Myxococcia</taxon>
        <taxon>Myxococcales</taxon>
        <taxon>Cystobacterineae</taxon>
        <taxon>Archangiaceae</taxon>
        <taxon>Cystobacter</taxon>
    </lineage>
</organism>
<evidence type="ECO:0000256" key="6">
    <source>
        <dbReference type="SAM" id="SignalP"/>
    </source>
</evidence>
<dbReference type="InterPro" id="IPR011658">
    <property type="entry name" value="PA14_dom"/>
</dbReference>
<keyword evidence="2 6" id="KW-0732">Signal</keyword>
<dbReference type="AlphaFoldDB" id="A0A250JHF5"/>
<dbReference type="InterPro" id="IPR051154">
    <property type="entry name" value="Prespore-cell_inducing_factor"/>
</dbReference>
<keyword evidence="4" id="KW-1015">Disulfide bond</keyword>
<evidence type="ECO:0000256" key="3">
    <source>
        <dbReference type="ARBA" id="ARBA00022737"/>
    </source>
</evidence>
<protein>
    <submittedName>
        <fullName evidence="8">Lipoprotein</fullName>
    </submittedName>
</protein>
<dbReference type="GO" id="GO:0005576">
    <property type="term" value="C:extracellular region"/>
    <property type="evidence" value="ECO:0007669"/>
    <property type="project" value="TreeGrafter"/>
</dbReference>
<evidence type="ECO:0000256" key="2">
    <source>
        <dbReference type="ARBA" id="ARBA00022729"/>
    </source>
</evidence>
<dbReference type="KEGG" id="cfus:CYFUS_008529"/>
<evidence type="ECO:0000313" key="8">
    <source>
        <dbReference type="EMBL" id="ATB43050.1"/>
    </source>
</evidence>
<evidence type="ECO:0000313" key="9">
    <source>
        <dbReference type="Proteomes" id="UP000217257"/>
    </source>
</evidence>
<dbReference type="PROSITE" id="PS51257">
    <property type="entry name" value="PROKAR_LIPOPROTEIN"/>
    <property type="match status" value="1"/>
</dbReference>
<dbReference type="PROSITE" id="PS51820">
    <property type="entry name" value="PA14"/>
    <property type="match status" value="1"/>
</dbReference>
<gene>
    <name evidence="8" type="ORF">CYFUS_008529</name>
</gene>
<feature type="domain" description="PA14" evidence="7">
    <location>
        <begin position="384"/>
        <end position="526"/>
    </location>
</feature>